<evidence type="ECO:0000256" key="6">
    <source>
        <dbReference type="ARBA" id="ARBA00023004"/>
    </source>
</evidence>
<dbReference type="InterPro" id="IPR006137">
    <property type="entry name" value="NADH_UbQ_OxRdtase-like_20kDa"/>
</dbReference>
<evidence type="ECO:0000256" key="7">
    <source>
        <dbReference type="ARBA" id="ARBA00023014"/>
    </source>
</evidence>
<evidence type="ECO:0000259" key="9">
    <source>
        <dbReference type="Pfam" id="PF01058"/>
    </source>
</evidence>
<evidence type="ECO:0000256" key="4">
    <source>
        <dbReference type="ARBA" id="ARBA00022485"/>
    </source>
</evidence>
<dbReference type="Pfam" id="PF01058">
    <property type="entry name" value="Oxidored_q6"/>
    <property type="match status" value="1"/>
</dbReference>
<evidence type="ECO:0000256" key="2">
    <source>
        <dbReference type="ARBA" id="ARBA00009173"/>
    </source>
</evidence>
<evidence type="ECO:0000256" key="1">
    <source>
        <dbReference type="ARBA" id="ARBA00001966"/>
    </source>
</evidence>
<dbReference type="OrthoDB" id="9786737at2"/>
<reference evidence="10 11" key="1">
    <citation type="submission" date="2018-08" db="EMBL/GenBank/DDBJ databases">
        <title>Komagataeibacter sp. AV 382.</title>
        <authorList>
            <person name="Skraban J."/>
            <person name="Trcek J."/>
        </authorList>
    </citation>
    <scope>NUCLEOTIDE SEQUENCE [LARGE SCALE GENOMIC DNA]</scope>
    <source>
        <strain evidence="10 11">AV 382</strain>
    </source>
</reference>
<dbReference type="GO" id="GO:0016829">
    <property type="term" value="F:lyase activity"/>
    <property type="evidence" value="ECO:0007669"/>
    <property type="project" value="UniProtKB-KW"/>
</dbReference>
<evidence type="ECO:0000256" key="5">
    <source>
        <dbReference type="ARBA" id="ARBA00022723"/>
    </source>
</evidence>
<evidence type="ECO:0000256" key="8">
    <source>
        <dbReference type="ARBA" id="ARBA00023136"/>
    </source>
</evidence>
<dbReference type="InterPro" id="IPR052375">
    <property type="entry name" value="Complex_I_20kDa-like"/>
</dbReference>
<evidence type="ECO:0000256" key="3">
    <source>
        <dbReference type="ARBA" id="ARBA00022475"/>
    </source>
</evidence>
<proteinExistence type="inferred from homology"/>
<keyword evidence="11" id="KW-1185">Reference proteome</keyword>
<keyword evidence="4" id="KW-0004">4Fe-4S</keyword>
<keyword evidence="5" id="KW-0479">Metal-binding</keyword>
<dbReference type="PANTHER" id="PTHR42989">
    <property type="entry name" value="HYDROGENASE-4 COMPONENT I"/>
    <property type="match status" value="1"/>
</dbReference>
<dbReference type="Gene3D" id="3.40.50.12280">
    <property type="match status" value="1"/>
</dbReference>
<dbReference type="AlphaFoldDB" id="A0A371Z182"/>
<organism evidence="10 11">
    <name type="scientific">Komagataeibacter melaceti</name>
    <dbReference type="NCBI Taxonomy" id="2766577"/>
    <lineage>
        <taxon>Bacteria</taxon>
        <taxon>Pseudomonadati</taxon>
        <taxon>Pseudomonadota</taxon>
        <taxon>Alphaproteobacteria</taxon>
        <taxon>Acetobacterales</taxon>
        <taxon>Acetobacteraceae</taxon>
        <taxon>Komagataeibacter</taxon>
    </lineage>
</organism>
<gene>
    <name evidence="10" type="ORF">DY926_07080</name>
</gene>
<protein>
    <submittedName>
        <fullName evidence="10">Formate hydrogenlyase</fullName>
    </submittedName>
</protein>
<keyword evidence="7" id="KW-0411">Iron-sulfur</keyword>
<dbReference type="SUPFAM" id="SSF56770">
    <property type="entry name" value="HydA/Nqo6-like"/>
    <property type="match status" value="1"/>
</dbReference>
<dbReference type="EMBL" id="QUWV01000052">
    <property type="protein sequence ID" value="RFD20243.1"/>
    <property type="molecule type" value="Genomic_DNA"/>
</dbReference>
<keyword evidence="10" id="KW-0456">Lyase</keyword>
<name>A0A371Z182_9PROT</name>
<evidence type="ECO:0000313" key="11">
    <source>
        <dbReference type="Proteomes" id="UP000262371"/>
    </source>
</evidence>
<feature type="domain" description="NADH:ubiquinone oxidoreductase-like 20kDa subunit" evidence="9">
    <location>
        <begin position="30"/>
        <end position="138"/>
    </location>
</feature>
<comment type="caution">
    <text evidence="10">The sequence shown here is derived from an EMBL/GenBank/DDBJ whole genome shotgun (WGS) entry which is preliminary data.</text>
</comment>
<dbReference type="PANTHER" id="PTHR42989:SF1">
    <property type="entry name" value="FORMATE HYDROGENLYASE SUBUNIT 7-RELATED"/>
    <property type="match status" value="1"/>
</dbReference>
<sequence length="153" mass="15758">MAYLHLFAQHGVALSRMAPLDIFHVETGGCTACALELRMLARGLVATCGNMRFVSTPRQAALLLLTGSLTVEMAPVVELAWQAMPGPRALAAVGDCAVSGGVFPPNYATLGGVGTYARTSLSLAGCPPAPEEILAALLNWHGRDDAGAASPGQ</sequence>
<comment type="similarity">
    <text evidence="2">Belongs to the complex I 20 kDa subunit family.</text>
</comment>
<dbReference type="RefSeq" id="WP_116702730.1">
    <property type="nucleotide sequence ID" value="NZ_QUWV01000052.1"/>
</dbReference>
<keyword evidence="8" id="KW-0472">Membrane</keyword>
<keyword evidence="6" id="KW-0408">Iron</keyword>
<accession>A0A371Z182</accession>
<dbReference type="Proteomes" id="UP000262371">
    <property type="component" value="Unassembled WGS sequence"/>
</dbReference>
<dbReference type="GO" id="GO:0051539">
    <property type="term" value="F:4 iron, 4 sulfur cluster binding"/>
    <property type="evidence" value="ECO:0007669"/>
    <property type="project" value="UniProtKB-KW"/>
</dbReference>
<keyword evidence="3" id="KW-1003">Cell membrane</keyword>
<comment type="cofactor">
    <cofactor evidence="1">
        <name>[4Fe-4S] cluster</name>
        <dbReference type="ChEBI" id="CHEBI:49883"/>
    </cofactor>
</comment>
<dbReference type="GO" id="GO:0046872">
    <property type="term" value="F:metal ion binding"/>
    <property type="evidence" value="ECO:0007669"/>
    <property type="project" value="UniProtKB-KW"/>
</dbReference>
<evidence type="ECO:0000313" key="10">
    <source>
        <dbReference type="EMBL" id="RFD20243.1"/>
    </source>
</evidence>